<dbReference type="PRINTS" id="PR00599">
    <property type="entry name" value="MAPEPTIDASE"/>
</dbReference>
<dbReference type="InterPro" id="IPR001714">
    <property type="entry name" value="Pept_M24_MAP"/>
</dbReference>
<evidence type="ECO:0000259" key="3">
    <source>
        <dbReference type="Pfam" id="PF00557"/>
    </source>
</evidence>
<dbReference type="Proteomes" id="UP001300012">
    <property type="component" value="Unassembled WGS sequence"/>
</dbReference>
<keyword evidence="2" id="KW-0378">Hydrolase</keyword>
<dbReference type="Pfam" id="PF00557">
    <property type="entry name" value="Peptidase_M24"/>
    <property type="match status" value="1"/>
</dbReference>
<dbReference type="SUPFAM" id="SSF55920">
    <property type="entry name" value="Creatinase/aminopeptidase"/>
    <property type="match status" value="1"/>
</dbReference>
<dbReference type="InterPro" id="IPR036005">
    <property type="entry name" value="Creatinase/aminopeptidase-like"/>
</dbReference>
<dbReference type="InterPro" id="IPR050659">
    <property type="entry name" value="Peptidase_M24B"/>
</dbReference>
<comment type="caution">
    <text evidence="5">The sequence shown here is derived from an EMBL/GenBank/DDBJ whole genome shotgun (WGS) entry which is preliminary data.</text>
</comment>
<protein>
    <submittedName>
        <fullName evidence="5">Xaa-Pro peptidase family protein</fullName>
    </submittedName>
</protein>
<dbReference type="Gene3D" id="3.90.230.10">
    <property type="entry name" value="Creatinase/methionine aminopeptidase superfamily"/>
    <property type="match status" value="1"/>
</dbReference>
<dbReference type="InterPro" id="IPR000587">
    <property type="entry name" value="Creatinase_N"/>
</dbReference>
<feature type="domain" description="Peptidase M24" evidence="3">
    <location>
        <begin position="138"/>
        <end position="340"/>
    </location>
</feature>
<evidence type="ECO:0000313" key="5">
    <source>
        <dbReference type="EMBL" id="MCR8633969.1"/>
    </source>
</evidence>
<dbReference type="Gene3D" id="3.40.350.10">
    <property type="entry name" value="Creatinase/prolidase N-terminal domain"/>
    <property type="match status" value="1"/>
</dbReference>
<keyword evidence="1" id="KW-0479">Metal-binding</keyword>
<sequence>MQQARLDRIRVVMQEQGLQALLITNGVNRQYLTGFTGSSGYVLVTEAKAYLLTDFRYMTQAPAQAVSYEVVEHAPKAMETVRALLAQLGISKVGFEKLDMTYGTYLSTAESLQGIEMVATGGLVEKLRLVKDAAELDVMKEAADLADRTFTHILPFLKPGAKELDIALEIEFFVRKNGAASTSFETIVASGERSALPHGKASDRILQTNEFVKLDYGAYYKSYCSDITRTVVLGKPTDKHKEIYSIVLEAQLTALERIKPGMTGQQADAIARDVIKRHGYGDFFGHGLGHGLGMEIHEAPRLSTQGDVVLTPGMTVTVEPGIYLPGFGGVRIEDDIVITETGNQKLTHSSKDLIVLD</sequence>
<evidence type="ECO:0000256" key="2">
    <source>
        <dbReference type="ARBA" id="ARBA00022801"/>
    </source>
</evidence>
<gene>
    <name evidence="5" type="ORF">NV381_22535</name>
</gene>
<evidence type="ECO:0000313" key="6">
    <source>
        <dbReference type="Proteomes" id="UP001300012"/>
    </source>
</evidence>
<keyword evidence="6" id="KW-1185">Reference proteome</keyword>
<dbReference type="RefSeq" id="WP_258215538.1">
    <property type="nucleotide sequence ID" value="NZ_JANQBD010000017.1"/>
</dbReference>
<dbReference type="CDD" id="cd01092">
    <property type="entry name" value="APP-like"/>
    <property type="match status" value="1"/>
</dbReference>
<feature type="domain" description="Creatinase N-terminal" evidence="4">
    <location>
        <begin position="5"/>
        <end position="130"/>
    </location>
</feature>
<accession>A0ABT1YLB9</accession>
<proteinExistence type="predicted"/>
<evidence type="ECO:0000259" key="4">
    <source>
        <dbReference type="Pfam" id="PF01321"/>
    </source>
</evidence>
<reference evidence="5 6" key="1">
    <citation type="submission" date="2022-08" db="EMBL/GenBank/DDBJ databases">
        <title>Paenibacillus endoradicis sp. nov., Paenibacillus radicibacter sp. nov and Paenibacillus pararadicis sp. nov., three cold-adapted plant growth-promoting bacteria isolated from root of Larix gmelinii in Great Khingan.</title>
        <authorList>
            <person name="Xue H."/>
        </authorList>
    </citation>
    <scope>NUCLEOTIDE SEQUENCE [LARGE SCALE GENOMIC DNA]</scope>
    <source>
        <strain evidence="5 6">N5-1-1-5</strain>
    </source>
</reference>
<dbReference type="PROSITE" id="PS00491">
    <property type="entry name" value="PROLINE_PEPTIDASE"/>
    <property type="match status" value="1"/>
</dbReference>
<dbReference type="PANTHER" id="PTHR46112:SF3">
    <property type="entry name" value="AMINOPEPTIDASE YPDF"/>
    <property type="match status" value="1"/>
</dbReference>
<dbReference type="Pfam" id="PF01321">
    <property type="entry name" value="Creatinase_N"/>
    <property type="match status" value="1"/>
</dbReference>
<dbReference type="InterPro" id="IPR000994">
    <property type="entry name" value="Pept_M24"/>
</dbReference>
<name>A0ABT1YLB9_9BACL</name>
<dbReference type="InterPro" id="IPR029149">
    <property type="entry name" value="Creatin/AminoP/Spt16_N"/>
</dbReference>
<dbReference type="InterPro" id="IPR001131">
    <property type="entry name" value="Peptidase_M24B_aminopep-P_CS"/>
</dbReference>
<evidence type="ECO:0000256" key="1">
    <source>
        <dbReference type="ARBA" id="ARBA00022723"/>
    </source>
</evidence>
<dbReference type="EMBL" id="JANQBD010000017">
    <property type="protein sequence ID" value="MCR8633969.1"/>
    <property type="molecule type" value="Genomic_DNA"/>
</dbReference>
<dbReference type="PANTHER" id="PTHR46112">
    <property type="entry name" value="AMINOPEPTIDASE"/>
    <property type="match status" value="1"/>
</dbReference>
<dbReference type="SUPFAM" id="SSF53092">
    <property type="entry name" value="Creatinase/prolidase N-terminal domain"/>
    <property type="match status" value="1"/>
</dbReference>
<organism evidence="5 6">
    <name type="scientific">Paenibacillus radicis</name>
    <name type="common">ex Xue et al. 2023</name>
    <dbReference type="NCBI Taxonomy" id="2972489"/>
    <lineage>
        <taxon>Bacteria</taxon>
        <taxon>Bacillati</taxon>
        <taxon>Bacillota</taxon>
        <taxon>Bacilli</taxon>
        <taxon>Bacillales</taxon>
        <taxon>Paenibacillaceae</taxon>
        <taxon>Paenibacillus</taxon>
    </lineage>
</organism>